<feature type="transmembrane region" description="Helical" evidence="1">
    <location>
        <begin position="67"/>
        <end position="87"/>
    </location>
</feature>
<dbReference type="AlphaFoldDB" id="A0A316L6E7"/>
<comment type="caution">
    <text evidence="2">The sequence shown here is derived from an EMBL/GenBank/DDBJ whole genome shotgun (WGS) entry which is preliminary data.</text>
</comment>
<feature type="transmembrane region" description="Helical" evidence="1">
    <location>
        <begin position="317"/>
        <end position="337"/>
    </location>
</feature>
<feature type="transmembrane region" description="Helical" evidence="1">
    <location>
        <begin position="180"/>
        <end position="199"/>
    </location>
</feature>
<dbReference type="OrthoDB" id="1424812at2"/>
<feature type="transmembrane region" description="Helical" evidence="1">
    <location>
        <begin position="39"/>
        <end position="55"/>
    </location>
</feature>
<name>A0A316L6E7_9FLAO</name>
<reference evidence="2 3" key="1">
    <citation type="submission" date="2018-05" db="EMBL/GenBank/DDBJ databases">
        <title>Complete genome sequence of Flagellimonas aquimarina ECD12 isolated from seaweed Ecklonia cava.</title>
        <authorList>
            <person name="Choi S."/>
            <person name="Seong C."/>
        </authorList>
    </citation>
    <scope>NUCLEOTIDE SEQUENCE [LARGE SCALE GENOMIC DNA]</scope>
    <source>
        <strain evidence="2 3">ECD12</strain>
    </source>
</reference>
<proteinExistence type="predicted"/>
<dbReference type="RefSeq" id="WP_109660107.1">
    <property type="nucleotide sequence ID" value="NZ_QGEG01000001.1"/>
</dbReference>
<feature type="transmembrane region" description="Helical" evidence="1">
    <location>
        <begin position="288"/>
        <end position="305"/>
    </location>
</feature>
<sequence length="386" mass="44838">MQYKLSNILFFGILLQVVSTQGIITFNLFKLLGDWELKSFLHPIGILVVIIYYLLKFANGGKFKYSGIDLLLFLYFTICIFILVLNVSDSSSFLFTFREVILIFLLIFLYGQTSIPLRLWRKILGLLYILVLGNLLFILLTYVYGPEEYMKLVTGRFIWPIDSEYKFKISNFYVFWRSPALIGETAAVGHFGLLSYFLFREDEIYKRKKLFPLLLVLLTFVRSVYLVLLVFFVFRFFLKKKNLFKLEVILPYLIPLIFLIAIPFYNFKLLSLKSIMARFDHWINDLNVKFNLFIGGAIGKVGGAVRGDGFVSTLDSYWLLMLVSTGIIGIVLIILFMKEKAADNQRMKIILISFLCAAFFVTITQSIPFLVLFPLLFIKKETNIRT</sequence>
<keyword evidence="1" id="KW-0472">Membrane</keyword>
<dbReference type="Proteomes" id="UP000245762">
    <property type="component" value="Unassembled WGS sequence"/>
</dbReference>
<keyword evidence="1" id="KW-1133">Transmembrane helix</keyword>
<evidence type="ECO:0008006" key="4">
    <source>
        <dbReference type="Google" id="ProtNLM"/>
    </source>
</evidence>
<evidence type="ECO:0000313" key="2">
    <source>
        <dbReference type="EMBL" id="PWL39843.1"/>
    </source>
</evidence>
<dbReference type="EMBL" id="QGEG01000001">
    <property type="protein sequence ID" value="PWL39843.1"/>
    <property type="molecule type" value="Genomic_DNA"/>
</dbReference>
<organism evidence="2 3">
    <name type="scientific">Flagellimonas aquimarina</name>
    <dbReference type="NCBI Taxonomy" id="2201895"/>
    <lineage>
        <taxon>Bacteria</taxon>
        <taxon>Pseudomonadati</taxon>
        <taxon>Bacteroidota</taxon>
        <taxon>Flavobacteriia</taxon>
        <taxon>Flavobacteriales</taxon>
        <taxon>Flavobacteriaceae</taxon>
        <taxon>Flagellimonas</taxon>
    </lineage>
</organism>
<feature type="transmembrane region" description="Helical" evidence="1">
    <location>
        <begin position="93"/>
        <end position="111"/>
    </location>
</feature>
<keyword evidence="1" id="KW-0812">Transmembrane</keyword>
<feature type="transmembrane region" description="Helical" evidence="1">
    <location>
        <begin position="123"/>
        <end position="144"/>
    </location>
</feature>
<feature type="transmembrane region" description="Helical" evidence="1">
    <location>
        <begin position="249"/>
        <end position="267"/>
    </location>
</feature>
<evidence type="ECO:0000256" key="1">
    <source>
        <dbReference type="SAM" id="Phobius"/>
    </source>
</evidence>
<feature type="transmembrane region" description="Helical" evidence="1">
    <location>
        <begin position="211"/>
        <end position="237"/>
    </location>
</feature>
<feature type="transmembrane region" description="Helical" evidence="1">
    <location>
        <begin position="349"/>
        <end position="378"/>
    </location>
</feature>
<keyword evidence="3" id="KW-1185">Reference proteome</keyword>
<gene>
    <name evidence="2" type="ORF">DKG77_03165</name>
</gene>
<accession>A0A316L6E7</accession>
<evidence type="ECO:0000313" key="3">
    <source>
        <dbReference type="Proteomes" id="UP000245762"/>
    </source>
</evidence>
<protein>
    <recommendedName>
        <fullName evidence="4">O-antigen ligase domain-containing protein</fullName>
    </recommendedName>
</protein>